<dbReference type="PANTHER" id="PTHR24421:SF63">
    <property type="entry name" value="SENSOR HISTIDINE KINASE DESK"/>
    <property type="match status" value="1"/>
</dbReference>
<protein>
    <submittedName>
        <fullName evidence="7">Sensor histidine kinase</fullName>
    </submittedName>
</protein>
<keyword evidence="1" id="KW-0808">Transferase</keyword>
<dbReference type="GO" id="GO:0016301">
    <property type="term" value="F:kinase activity"/>
    <property type="evidence" value="ECO:0007669"/>
    <property type="project" value="UniProtKB-KW"/>
</dbReference>
<dbReference type="PANTHER" id="PTHR24421">
    <property type="entry name" value="NITRATE/NITRITE SENSOR PROTEIN NARX-RELATED"/>
    <property type="match status" value="1"/>
</dbReference>
<keyword evidence="5" id="KW-0812">Transmembrane</keyword>
<keyword evidence="8" id="KW-1185">Reference proteome</keyword>
<sequence length="380" mass="40149">MSRWTAWWHELSSATKFRLYSRFTFQAAIAVVVIAMAISAGAAPSVPAIVVGGIAAIMAVEAQPDFATIRGVVARPWMLPLATAILAVLWAISGVIAQLATEEATLGNARMVGLVAALLAMFSIIPFARYKWWILVGVGVATAVVFAESPGSAVKAVAALLFSGTLAVAMTLLTVWGLGIIDELDRAKLVEAELQVAEERLRFARDLHDVVGRGFSAIAVKSELAVALSRSGDQERAVAEMEAVRVLAVESMGQMRTLVRGYRNIDLRGEVAGARSLLSAVGCELVVEGDAAKVPPQFHEVAAWVVREGTTNIVEHSAATVATLALGSAGMSLRNDNPHGASGERSGLRGLAERLAAVGATLDVTATGDEFVLEIHWEKM</sequence>
<evidence type="ECO:0000256" key="3">
    <source>
        <dbReference type="ARBA" id="ARBA00023012"/>
    </source>
</evidence>
<organism evidence="7 8">
    <name type="scientific">Nocardia rhizosphaerihabitans</name>
    <dbReference type="NCBI Taxonomy" id="1691570"/>
    <lineage>
        <taxon>Bacteria</taxon>
        <taxon>Bacillati</taxon>
        <taxon>Actinomycetota</taxon>
        <taxon>Actinomycetes</taxon>
        <taxon>Mycobacteriales</taxon>
        <taxon>Nocardiaceae</taxon>
        <taxon>Nocardia</taxon>
    </lineage>
</organism>
<dbReference type="InterPro" id="IPR050482">
    <property type="entry name" value="Sensor_HK_TwoCompSys"/>
</dbReference>
<feature type="transmembrane region" description="Helical" evidence="5">
    <location>
        <begin position="106"/>
        <end position="125"/>
    </location>
</feature>
<gene>
    <name evidence="7" type="ORF">GCM10011610_53010</name>
</gene>
<keyword evidence="4" id="KW-0175">Coiled coil</keyword>
<evidence type="ECO:0000259" key="6">
    <source>
        <dbReference type="Pfam" id="PF07730"/>
    </source>
</evidence>
<accession>A0ABQ2KSQ6</accession>
<dbReference type="InterPro" id="IPR036890">
    <property type="entry name" value="HATPase_C_sf"/>
</dbReference>
<dbReference type="Gene3D" id="3.30.565.10">
    <property type="entry name" value="Histidine kinase-like ATPase, C-terminal domain"/>
    <property type="match status" value="1"/>
</dbReference>
<dbReference type="InterPro" id="IPR011712">
    <property type="entry name" value="Sig_transdc_His_kin_sub3_dim/P"/>
</dbReference>
<keyword evidence="3" id="KW-0902">Two-component regulatory system</keyword>
<dbReference type="Gene3D" id="1.20.5.1930">
    <property type="match status" value="1"/>
</dbReference>
<reference evidence="8" key="1">
    <citation type="journal article" date="2019" name="Int. J. Syst. Evol. Microbiol.">
        <title>The Global Catalogue of Microorganisms (GCM) 10K type strain sequencing project: providing services to taxonomists for standard genome sequencing and annotation.</title>
        <authorList>
            <consortium name="The Broad Institute Genomics Platform"/>
            <consortium name="The Broad Institute Genome Sequencing Center for Infectious Disease"/>
            <person name="Wu L."/>
            <person name="Ma J."/>
        </authorList>
    </citation>
    <scope>NUCLEOTIDE SEQUENCE [LARGE SCALE GENOMIC DNA]</scope>
    <source>
        <strain evidence="8">CGMCC 4.7329</strain>
    </source>
</reference>
<feature type="transmembrane region" description="Helical" evidence="5">
    <location>
        <begin position="78"/>
        <end position="100"/>
    </location>
</feature>
<evidence type="ECO:0000256" key="2">
    <source>
        <dbReference type="ARBA" id="ARBA00022777"/>
    </source>
</evidence>
<evidence type="ECO:0000256" key="4">
    <source>
        <dbReference type="SAM" id="Coils"/>
    </source>
</evidence>
<keyword evidence="2 7" id="KW-0418">Kinase</keyword>
<keyword evidence="5" id="KW-0472">Membrane</keyword>
<evidence type="ECO:0000313" key="8">
    <source>
        <dbReference type="Proteomes" id="UP000658127"/>
    </source>
</evidence>
<feature type="coiled-coil region" evidence="4">
    <location>
        <begin position="180"/>
        <end position="207"/>
    </location>
</feature>
<dbReference type="EMBL" id="BMNE01000006">
    <property type="protein sequence ID" value="GGN92059.1"/>
    <property type="molecule type" value="Genomic_DNA"/>
</dbReference>
<feature type="transmembrane region" description="Helical" evidence="5">
    <location>
        <begin position="156"/>
        <end position="181"/>
    </location>
</feature>
<comment type="caution">
    <text evidence="7">The sequence shown here is derived from an EMBL/GenBank/DDBJ whole genome shotgun (WGS) entry which is preliminary data.</text>
</comment>
<name>A0ABQ2KSQ6_9NOCA</name>
<dbReference type="RefSeq" id="WP_229740129.1">
    <property type="nucleotide sequence ID" value="NZ_BMNE01000006.1"/>
</dbReference>
<dbReference type="Proteomes" id="UP000658127">
    <property type="component" value="Unassembled WGS sequence"/>
</dbReference>
<keyword evidence="5" id="KW-1133">Transmembrane helix</keyword>
<feature type="transmembrane region" description="Helical" evidence="5">
    <location>
        <begin position="20"/>
        <end position="40"/>
    </location>
</feature>
<evidence type="ECO:0000256" key="5">
    <source>
        <dbReference type="SAM" id="Phobius"/>
    </source>
</evidence>
<evidence type="ECO:0000256" key="1">
    <source>
        <dbReference type="ARBA" id="ARBA00022679"/>
    </source>
</evidence>
<dbReference type="Pfam" id="PF07730">
    <property type="entry name" value="HisKA_3"/>
    <property type="match status" value="1"/>
</dbReference>
<feature type="domain" description="Signal transduction histidine kinase subgroup 3 dimerisation and phosphoacceptor" evidence="6">
    <location>
        <begin position="199"/>
        <end position="264"/>
    </location>
</feature>
<proteinExistence type="predicted"/>
<evidence type="ECO:0000313" key="7">
    <source>
        <dbReference type="EMBL" id="GGN92059.1"/>
    </source>
</evidence>
<feature type="transmembrane region" description="Helical" evidence="5">
    <location>
        <begin position="132"/>
        <end position="150"/>
    </location>
</feature>